<dbReference type="Proteomes" id="UP000199286">
    <property type="component" value="Unassembled WGS sequence"/>
</dbReference>
<name>A0A1H3NSK7_9RHOB</name>
<keyword evidence="1" id="KW-0472">Membrane</keyword>
<feature type="transmembrane region" description="Helical" evidence="1">
    <location>
        <begin position="39"/>
        <end position="60"/>
    </location>
</feature>
<dbReference type="STRING" id="321339.SAMN05444340_1302"/>
<keyword evidence="1" id="KW-0812">Transmembrane</keyword>
<evidence type="ECO:0000313" key="3">
    <source>
        <dbReference type="Proteomes" id="UP000199286"/>
    </source>
</evidence>
<evidence type="ECO:0000256" key="1">
    <source>
        <dbReference type="SAM" id="Phobius"/>
    </source>
</evidence>
<dbReference type="AlphaFoldDB" id="A0A1H3NSK7"/>
<gene>
    <name evidence="2" type="ORF">SAMN05444340_1302</name>
</gene>
<evidence type="ECO:0000313" key="2">
    <source>
        <dbReference type="EMBL" id="SDY91778.1"/>
    </source>
</evidence>
<keyword evidence="1" id="KW-1133">Transmembrane helix</keyword>
<accession>A0A1H3NSK7</accession>
<reference evidence="2 3" key="1">
    <citation type="submission" date="2016-10" db="EMBL/GenBank/DDBJ databases">
        <authorList>
            <person name="de Groot N.N."/>
        </authorList>
    </citation>
    <scope>NUCLEOTIDE SEQUENCE [LARGE SCALE GENOMIC DNA]</scope>
    <source>
        <strain evidence="2 3">DSM 26880</strain>
    </source>
</reference>
<sequence length="235" mass="25766">MALPRFASRPIIVQETLGTAPADICSRVMIEFIRAHHQVLSTGASLFTAAIWLVYLNLFYASMRRSRRPEILLSRSAGSGRGARLFIANMGAEPIYVTAIIADYEAGGERGTAYITQNDNIRSKDQESARAATNEGPLGSGEYLDAGSFEDLMTRIQMHGNNQIASEAIERLTLTVAAETGYSATTSAGSKTYRIIGEGDELVFQPESVTTTQLRGWIARRRLQKRLESEISDAQ</sequence>
<protein>
    <submittedName>
        <fullName evidence="2">Uncharacterized protein</fullName>
    </submittedName>
</protein>
<proteinExistence type="predicted"/>
<organism evidence="2 3">
    <name type="scientific">Citreimonas salinaria</name>
    <dbReference type="NCBI Taxonomy" id="321339"/>
    <lineage>
        <taxon>Bacteria</taxon>
        <taxon>Pseudomonadati</taxon>
        <taxon>Pseudomonadota</taxon>
        <taxon>Alphaproteobacteria</taxon>
        <taxon>Rhodobacterales</taxon>
        <taxon>Roseobacteraceae</taxon>
        <taxon>Citreimonas</taxon>
    </lineage>
</organism>
<keyword evidence="3" id="KW-1185">Reference proteome</keyword>
<dbReference type="EMBL" id="FNPF01000030">
    <property type="protein sequence ID" value="SDY91778.1"/>
    <property type="molecule type" value="Genomic_DNA"/>
</dbReference>